<dbReference type="PANTHER" id="PTHR37841:SF1">
    <property type="entry name" value="DUF3298 DOMAIN-CONTAINING PROTEIN"/>
    <property type="match status" value="1"/>
</dbReference>
<dbReference type="AlphaFoldDB" id="A0A212JR61"/>
<evidence type="ECO:0000313" key="2">
    <source>
        <dbReference type="EMBL" id="SBW01901.1"/>
    </source>
</evidence>
<proteinExistence type="predicted"/>
<keyword evidence="1" id="KW-0812">Transmembrane</keyword>
<evidence type="ECO:0000256" key="1">
    <source>
        <dbReference type="SAM" id="Phobius"/>
    </source>
</evidence>
<dbReference type="PANTHER" id="PTHR37841">
    <property type="entry name" value="GLR2918 PROTEIN"/>
    <property type="match status" value="1"/>
</dbReference>
<dbReference type="SUPFAM" id="SSF69360">
    <property type="entry name" value="Cell wall binding repeat"/>
    <property type="match status" value="1"/>
</dbReference>
<name>A0A212JR61_9BACT</name>
<reference evidence="2" key="1">
    <citation type="submission" date="2016-04" db="EMBL/GenBank/DDBJ databases">
        <authorList>
            <person name="Evans L.H."/>
            <person name="Alamgir A."/>
            <person name="Owens N."/>
            <person name="Weber N.D."/>
            <person name="Virtaneva K."/>
            <person name="Barbian K."/>
            <person name="Babar A."/>
            <person name="Rosenke K."/>
        </authorList>
    </citation>
    <scope>NUCLEOTIDE SEQUENCE</scope>
    <source>
        <strain evidence="2">86-1</strain>
    </source>
</reference>
<protein>
    <recommendedName>
        <fullName evidence="3">WG repeat-containing protein</fullName>
    </recommendedName>
</protein>
<dbReference type="Pfam" id="PF14903">
    <property type="entry name" value="WG_beta_rep"/>
    <property type="match status" value="1"/>
</dbReference>
<evidence type="ECO:0008006" key="3">
    <source>
        <dbReference type="Google" id="ProtNLM"/>
    </source>
</evidence>
<dbReference type="InterPro" id="IPR032774">
    <property type="entry name" value="WG_beta_rep"/>
</dbReference>
<feature type="transmembrane region" description="Helical" evidence="1">
    <location>
        <begin position="149"/>
        <end position="170"/>
    </location>
</feature>
<accession>A0A212JR61</accession>
<sequence>MYDCKGSGLFKEGLICISKENKWGVLDSSGNEVIPFIYDDMAVEFSEELLAVGKNGKYGCIDKQGSEVVPFIYDDLRNFSEGRAAARMGNVWGFINKENKAVVPFAFETVYSYSEGLALVMQKGRNAYFIDKNGEVNIALKRSYNILDYAKMGFLALAVAGLVFMLIRALI</sequence>
<gene>
    <name evidence="2" type="ORF">KL86DYS1_30123</name>
</gene>
<organism evidence="2">
    <name type="scientific">uncultured Dysgonomonas sp</name>
    <dbReference type="NCBI Taxonomy" id="206096"/>
    <lineage>
        <taxon>Bacteria</taxon>
        <taxon>Pseudomonadati</taxon>
        <taxon>Bacteroidota</taxon>
        <taxon>Bacteroidia</taxon>
        <taxon>Bacteroidales</taxon>
        <taxon>Dysgonomonadaceae</taxon>
        <taxon>Dysgonomonas</taxon>
        <taxon>environmental samples</taxon>
    </lineage>
</organism>
<keyword evidence="1" id="KW-0472">Membrane</keyword>
<keyword evidence="1" id="KW-1133">Transmembrane helix</keyword>
<dbReference type="EMBL" id="FLUM01000003">
    <property type="protein sequence ID" value="SBW01901.1"/>
    <property type="molecule type" value="Genomic_DNA"/>
</dbReference>